<organism evidence="1 2">
    <name type="scientific">endosymbiont of Escarpia spicata</name>
    <dbReference type="NCBI Taxonomy" id="2200908"/>
    <lineage>
        <taxon>Bacteria</taxon>
        <taxon>Pseudomonadati</taxon>
        <taxon>Pseudomonadota</taxon>
        <taxon>Gammaproteobacteria</taxon>
        <taxon>sulfur-oxidizing symbionts</taxon>
    </lineage>
</organism>
<comment type="caution">
    <text evidence="1">The sequence shown here is derived from an EMBL/GenBank/DDBJ whole genome shotgun (WGS) entry which is preliminary data.</text>
</comment>
<gene>
    <name evidence="1" type="ORF">DIZ78_14215</name>
</gene>
<keyword evidence="2" id="KW-1185">Reference proteome</keyword>
<evidence type="ECO:0000313" key="1">
    <source>
        <dbReference type="EMBL" id="RDH83654.1"/>
    </source>
</evidence>
<name>A0A370DH09_9GAMM</name>
<dbReference type="AlphaFoldDB" id="A0A370DH09"/>
<sequence length="88" mass="10026">MISMLQAIRHWHSSDYRLVGLLSLTLVVIALFLVGQHEAEMTGSSWRRIDMEIFQERLDSGKLSAHEAEWFHVAKPAELQLRKPGGTP</sequence>
<accession>A0A370DH09</accession>
<proteinExistence type="predicted"/>
<evidence type="ECO:0000313" key="2">
    <source>
        <dbReference type="Proteomes" id="UP000254771"/>
    </source>
</evidence>
<dbReference type="Proteomes" id="UP000254771">
    <property type="component" value="Unassembled WGS sequence"/>
</dbReference>
<protein>
    <submittedName>
        <fullName evidence="1">Uncharacterized protein</fullName>
    </submittedName>
</protein>
<reference evidence="1 2" key="1">
    <citation type="journal article" date="2018" name="ISME J.">
        <title>Endosymbiont genomes yield clues of tubeworm success.</title>
        <authorList>
            <person name="Li Y."/>
            <person name="Liles M.R."/>
            <person name="Halanych K.M."/>
        </authorList>
    </citation>
    <scope>NUCLEOTIDE SEQUENCE [LARGE SCALE GENOMIC DNA]</scope>
    <source>
        <strain evidence="1">A1462</strain>
    </source>
</reference>
<dbReference type="EMBL" id="QFXE01000018">
    <property type="protein sequence ID" value="RDH83654.1"/>
    <property type="molecule type" value="Genomic_DNA"/>
</dbReference>